<feature type="region of interest" description="Disordered" evidence="1">
    <location>
        <begin position="55"/>
        <end position="105"/>
    </location>
</feature>
<feature type="compositionally biased region" description="Low complexity" evidence="1">
    <location>
        <begin position="71"/>
        <end position="90"/>
    </location>
</feature>
<accession>A0A2D2DU46</accession>
<reference evidence="2" key="1">
    <citation type="submission" date="2017-10" db="EMBL/GenBank/DDBJ databases">
        <title>Massilia psychrophilum sp. nov., a novel purple-pigmented bacterium isolated from Tianshan glacier, Xinjiang Municipality, China.</title>
        <authorList>
            <person name="Wang H."/>
        </authorList>
    </citation>
    <scope>NUCLEOTIDE SEQUENCE [LARGE SCALE GENOMIC DNA]</scope>
    <source>
        <strain evidence="2">B2</strain>
    </source>
</reference>
<proteinExistence type="predicted"/>
<dbReference type="AlphaFoldDB" id="A0A2D2DU46"/>
<feature type="region of interest" description="Disordered" evidence="1">
    <location>
        <begin position="1"/>
        <end position="20"/>
    </location>
</feature>
<evidence type="ECO:0000313" key="2">
    <source>
        <dbReference type="EMBL" id="ATQ78497.1"/>
    </source>
</evidence>
<sequence>MQQQTPISSTPDAPAAAEGGATRVAIVATAAEREAEQLRMVPYEQAFAFEIQRRAQERPEHLREPAEPVRAPGQAPCDPAAAQARAAECLPAPPGAPAEAAGQAL</sequence>
<protein>
    <submittedName>
        <fullName evidence="2">Uncharacterized protein</fullName>
    </submittedName>
</protein>
<dbReference type="EMBL" id="CP024608">
    <property type="protein sequence ID" value="ATQ78497.1"/>
    <property type="molecule type" value="Genomic_DNA"/>
</dbReference>
<dbReference type="KEGG" id="mass:CR152_31270"/>
<name>A0A2D2DU46_9BURK</name>
<feature type="compositionally biased region" description="Polar residues" evidence="1">
    <location>
        <begin position="1"/>
        <end position="11"/>
    </location>
</feature>
<keyword evidence="3" id="KW-1185">Reference proteome</keyword>
<evidence type="ECO:0000256" key="1">
    <source>
        <dbReference type="SAM" id="MobiDB-lite"/>
    </source>
</evidence>
<evidence type="ECO:0000313" key="3">
    <source>
        <dbReference type="Proteomes" id="UP000229897"/>
    </source>
</evidence>
<dbReference type="Proteomes" id="UP000229897">
    <property type="component" value="Chromosome"/>
</dbReference>
<organism evidence="2 3">
    <name type="scientific">Massilia violaceinigra</name>
    <dbReference type="NCBI Taxonomy" id="2045208"/>
    <lineage>
        <taxon>Bacteria</taxon>
        <taxon>Pseudomonadati</taxon>
        <taxon>Pseudomonadota</taxon>
        <taxon>Betaproteobacteria</taxon>
        <taxon>Burkholderiales</taxon>
        <taxon>Oxalobacteraceae</taxon>
        <taxon>Telluria group</taxon>
        <taxon>Massilia</taxon>
    </lineage>
</organism>
<gene>
    <name evidence="2" type="ORF">CR152_31270</name>
</gene>
<feature type="compositionally biased region" description="Basic and acidic residues" evidence="1">
    <location>
        <begin position="55"/>
        <end position="67"/>
    </location>
</feature>